<protein>
    <submittedName>
        <fullName evidence="1">Uncharacterized protein</fullName>
    </submittedName>
</protein>
<evidence type="ECO:0000313" key="1">
    <source>
        <dbReference type="EMBL" id="KAG1530016.1"/>
    </source>
</evidence>
<proteinExistence type="predicted"/>
<dbReference type="EMBL" id="JAANIT010007188">
    <property type="protein sequence ID" value="KAG1530016.1"/>
    <property type="molecule type" value="Genomic_DNA"/>
</dbReference>
<evidence type="ECO:0000313" key="2">
    <source>
        <dbReference type="Proteomes" id="UP000717996"/>
    </source>
</evidence>
<dbReference type="Proteomes" id="UP000717996">
    <property type="component" value="Unassembled WGS sequence"/>
</dbReference>
<organism evidence="1 2">
    <name type="scientific">Rhizopus oryzae</name>
    <name type="common">Mucormycosis agent</name>
    <name type="synonym">Rhizopus arrhizus var. delemar</name>
    <dbReference type="NCBI Taxonomy" id="64495"/>
    <lineage>
        <taxon>Eukaryota</taxon>
        <taxon>Fungi</taxon>
        <taxon>Fungi incertae sedis</taxon>
        <taxon>Mucoromycota</taxon>
        <taxon>Mucoromycotina</taxon>
        <taxon>Mucoromycetes</taxon>
        <taxon>Mucorales</taxon>
        <taxon>Mucorineae</taxon>
        <taxon>Rhizopodaceae</taxon>
        <taxon>Rhizopus</taxon>
    </lineage>
</organism>
<accession>A0A9P6XPI6</accession>
<reference evidence="1" key="1">
    <citation type="journal article" date="2020" name="Microb. Genom.">
        <title>Genetic diversity of clinical and environmental Mucorales isolates obtained from an investigation of mucormycosis cases among solid organ transplant recipients.</title>
        <authorList>
            <person name="Nguyen M.H."/>
            <person name="Kaul D."/>
            <person name="Muto C."/>
            <person name="Cheng S.J."/>
            <person name="Richter R.A."/>
            <person name="Bruno V.M."/>
            <person name="Liu G."/>
            <person name="Beyhan S."/>
            <person name="Sundermann A.J."/>
            <person name="Mounaud S."/>
            <person name="Pasculle A.W."/>
            <person name="Nierman W.C."/>
            <person name="Driscoll E."/>
            <person name="Cumbie R."/>
            <person name="Clancy C.J."/>
            <person name="Dupont C.L."/>
        </authorList>
    </citation>
    <scope>NUCLEOTIDE SEQUENCE</scope>
    <source>
        <strain evidence="1">GL16</strain>
    </source>
</reference>
<comment type="caution">
    <text evidence="1">The sequence shown here is derived from an EMBL/GenBank/DDBJ whole genome shotgun (WGS) entry which is preliminary data.</text>
</comment>
<sequence>MEVAVDSISCSDLSFMSAEYKLKSSDEEYKADACVLDDDNNEISILETSGKFMLDDNSKYGYDHVKCTFGALTIFNAAFKKYFWSREDTGLQLRIPFIHARRK</sequence>
<name>A0A9P6XPI6_RHIOR</name>
<gene>
    <name evidence="1" type="ORF">G6F51_013968</name>
</gene>
<dbReference type="AlphaFoldDB" id="A0A9P6XPI6"/>